<dbReference type="GO" id="GO:0009245">
    <property type="term" value="P:lipid A biosynthetic process"/>
    <property type="evidence" value="ECO:0007669"/>
    <property type="project" value="UniProtKB-UniRule"/>
</dbReference>
<dbReference type="EC" id="2.3.1.191" evidence="7"/>
<feature type="active site" description="Proton acceptor" evidence="7">
    <location>
        <position position="266"/>
    </location>
</feature>
<dbReference type="Pfam" id="PF04613">
    <property type="entry name" value="LpxD"/>
    <property type="match status" value="1"/>
</dbReference>
<dbReference type="PANTHER" id="PTHR43378:SF2">
    <property type="entry name" value="UDP-3-O-ACYLGLUCOSAMINE N-ACYLTRANSFERASE 1, MITOCHONDRIAL-RELATED"/>
    <property type="match status" value="1"/>
</dbReference>
<dbReference type="Proteomes" id="UP000318405">
    <property type="component" value="Unassembled WGS sequence"/>
</dbReference>
<dbReference type="PANTHER" id="PTHR43378">
    <property type="entry name" value="UDP-3-O-ACYLGLUCOSAMINE N-ACYLTRANSFERASE"/>
    <property type="match status" value="1"/>
</dbReference>
<dbReference type="GO" id="GO:0103118">
    <property type="term" value="F:UDP-3-O-[(3R)-3-hydroxyacyl]-glucosamine N-acyltransferase activity"/>
    <property type="evidence" value="ECO:0007669"/>
    <property type="project" value="UniProtKB-EC"/>
</dbReference>
<keyword evidence="4 7" id="KW-0677">Repeat</keyword>
<sequence>MPVLIDPNAAPTLGALLAELDAGGLEWTLEGDASRVIAGVGTLANAGPNEISFLANAHYAAQLGQTAAGAVLLSPAAAQKLADTPTSFTRILCAHPYLLYARVAQWFAAQQGKDDACGVHPTAVIDPAAVLADDVAVGPHAVIEAGAVLGRGVRIGAGCYIGKDSTIGEGSVLYPRVTLYRGVRVGARAILHAGVVLGADGFGFAPDAVAAARGERGQWVKIPQVGSVRLGDDVEVGANTTIDRGAIDDTVIGDGVKLDDQIMIGHNVRIGEHTAIAGCTGVAGSTTIGARCMIGGAAMISGHLTIVDDVNISGATAVTIDLPHAGRYTALYPLSEHSEWQRNAAMIGQLSRLRRRVQSVERSLAASAADDDAPTEG</sequence>
<dbReference type="UniPathway" id="UPA00973"/>
<keyword evidence="6 7" id="KW-0012">Acyltransferase</keyword>
<dbReference type="Gene3D" id="2.160.10.10">
    <property type="entry name" value="Hexapeptide repeat proteins"/>
    <property type="match status" value="1"/>
</dbReference>
<dbReference type="GO" id="GO:0016410">
    <property type="term" value="F:N-acyltransferase activity"/>
    <property type="evidence" value="ECO:0007669"/>
    <property type="project" value="InterPro"/>
</dbReference>
<evidence type="ECO:0000313" key="9">
    <source>
        <dbReference type="EMBL" id="TSH90330.1"/>
    </source>
</evidence>
<evidence type="ECO:0000256" key="3">
    <source>
        <dbReference type="ARBA" id="ARBA00022679"/>
    </source>
</evidence>
<dbReference type="EMBL" id="VLTJ01000039">
    <property type="protein sequence ID" value="TSH90330.1"/>
    <property type="molecule type" value="Genomic_DNA"/>
</dbReference>
<evidence type="ECO:0000256" key="4">
    <source>
        <dbReference type="ARBA" id="ARBA00022737"/>
    </source>
</evidence>
<dbReference type="NCBIfam" id="TIGR01853">
    <property type="entry name" value="lipid_A_lpxD"/>
    <property type="match status" value="1"/>
</dbReference>
<dbReference type="Pfam" id="PF00132">
    <property type="entry name" value="Hexapep"/>
    <property type="match status" value="2"/>
</dbReference>
<name>A0A556ABS7_9BURK</name>
<evidence type="ECO:0000256" key="6">
    <source>
        <dbReference type="ARBA" id="ARBA00023315"/>
    </source>
</evidence>
<dbReference type="Gene3D" id="3.40.1390.10">
    <property type="entry name" value="MurE/MurF, N-terminal domain"/>
    <property type="match status" value="1"/>
</dbReference>
<accession>A0A556ABS7</accession>
<evidence type="ECO:0000313" key="10">
    <source>
        <dbReference type="Proteomes" id="UP000318405"/>
    </source>
</evidence>
<comment type="catalytic activity">
    <reaction evidence="7">
        <text>a UDP-3-O-[(3R)-3-hydroxyacyl]-alpha-D-glucosamine + a (3R)-hydroxyacyl-[ACP] = a UDP-2-N,3-O-bis[(3R)-3-hydroxyacyl]-alpha-D-glucosamine + holo-[ACP] + H(+)</text>
        <dbReference type="Rhea" id="RHEA:53836"/>
        <dbReference type="Rhea" id="RHEA-COMP:9685"/>
        <dbReference type="Rhea" id="RHEA-COMP:9945"/>
        <dbReference type="ChEBI" id="CHEBI:15378"/>
        <dbReference type="ChEBI" id="CHEBI:64479"/>
        <dbReference type="ChEBI" id="CHEBI:78827"/>
        <dbReference type="ChEBI" id="CHEBI:137740"/>
        <dbReference type="ChEBI" id="CHEBI:137748"/>
        <dbReference type="EC" id="2.3.1.191"/>
    </reaction>
</comment>
<comment type="pathway">
    <text evidence="7">Bacterial outer membrane biogenesis; LPS lipid A biosynthesis.</text>
</comment>
<evidence type="ECO:0000256" key="2">
    <source>
        <dbReference type="ARBA" id="ARBA00022556"/>
    </source>
</evidence>
<comment type="function">
    <text evidence="7">Catalyzes the N-acylation of UDP-3-O-acylglucosamine using 3-hydroxyacyl-ACP as the acyl donor. Is involved in the biosynthesis of lipid A, a phosphorylated glycolipid that anchors the lipopolysaccharide to the outer membrane of the cell.</text>
</comment>
<dbReference type="InterPro" id="IPR018357">
    <property type="entry name" value="Hexapep_transf_CS"/>
</dbReference>
<dbReference type="Gene3D" id="1.20.5.170">
    <property type="match status" value="1"/>
</dbReference>
<dbReference type="PROSITE" id="PS00101">
    <property type="entry name" value="HEXAPEP_TRANSFERASES"/>
    <property type="match status" value="1"/>
</dbReference>
<keyword evidence="3 7" id="KW-0808">Transferase</keyword>
<dbReference type="CDD" id="cd03352">
    <property type="entry name" value="LbH_LpxD"/>
    <property type="match status" value="1"/>
</dbReference>
<feature type="domain" description="UDP-3-O-[3-hydroxymyristoyl] glucosamine N-acyltransferase non-repeat region" evidence="8">
    <location>
        <begin position="35"/>
        <end position="106"/>
    </location>
</feature>
<dbReference type="GO" id="GO:0016020">
    <property type="term" value="C:membrane"/>
    <property type="evidence" value="ECO:0007669"/>
    <property type="project" value="GOC"/>
</dbReference>
<dbReference type="RefSeq" id="WP_143950246.1">
    <property type="nucleotide sequence ID" value="NZ_BAABMB010000003.1"/>
</dbReference>
<reference evidence="9 10" key="1">
    <citation type="submission" date="2019-07" db="EMBL/GenBank/DDBJ databases">
        <title>Qingshengfaniella alkalisoli gen. nov., sp. nov., isolated from saline soil.</title>
        <authorList>
            <person name="Xu L."/>
            <person name="Huang X.-X."/>
            <person name="Sun J.-Q."/>
        </authorList>
    </citation>
    <scope>NUCLEOTIDE SEQUENCE [LARGE SCALE GENOMIC DNA]</scope>
    <source>
        <strain evidence="9 10">DSM 27279</strain>
    </source>
</reference>
<gene>
    <name evidence="7 9" type="primary">lpxD</name>
    <name evidence="9" type="ORF">FOZ76_21125</name>
</gene>
<protein>
    <recommendedName>
        <fullName evidence="7">UDP-3-O-acylglucosamine N-acyltransferase</fullName>
        <ecNumber evidence="7">2.3.1.191</ecNumber>
    </recommendedName>
</protein>
<organism evidence="9 10">
    <name type="scientific">Verticiella sediminum</name>
    <dbReference type="NCBI Taxonomy" id="1247510"/>
    <lineage>
        <taxon>Bacteria</taxon>
        <taxon>Pseudomonadati</taxon>
        <taxon>Pseudomonadota</taxon>
        <taxon>Betaproteobacteria</taxon>
        <taxon>Burkholderiales</taxon>
        <taxon>Alcaligenaceae</taxon>
        <taxon>Verticiella</taxon>
    </lineage>
</organism>
<dbReference type="SUPFAM" id="SSF51161">
    <property type="entry name" value="Trimeric LpxA-like enzymes"/>
    <property type="match status" value="1"/>
</dbReference>
<evidence type="ECO:0000259" key="8">
    <source>
        <dbReference type="Pfam" id="PF04613"/>
    </source>
</evidence>
<comment type="similarity">
    <text evidence="7">Belongs to the transferase hexapeptide repeat family. LpxD subfamily.</text>
</comment>
<dbReference type="OrthoDB" id="9784739at2"/>
<dbReference type="NCBIfam" id="NF002060">
    <property type="entry name" value="PRK00892.1"/>
    <property type="match status" value="1"/>
</dbReference>
<dbReference type="HAMAP" id="MF_00523">
    <property type="entry name" value="LpxD"/>
    <property type="match status" value="1"/>
</dbReference>
<dbReference type="InterPro" id="IPR020573">
    <property type="entry name" value="UDP_GlcNAc_AcTrfase_non-rep"/>
</dbReference>
<dbReference type="AlphaFoldDB" id="A0A556ABS7"/>
<evidence type="ECO:0000256" key="1">
    <source>
        <dbReference type="ARBA" id="ARBA00022516"/>
    </source>
</evidence>
<keyword evidence="10" id="KW-1185">Reference proteome</keyword>
<keyword evidence="5 7" id="KW-0443">Lipid metabolism</keyword>
<evidence type="ECO:0000256" key="5">
    <source>
        <dbReference type="ARBA" id="ARBA00023098"/>
    </source>
</evidence>
<evidence type="ECO:0000256" key="7">
    <source>
        <dbReference type="HAMAP-Rule" id="MF_00523"/>
    </source>
</evidence>
<comment type="caution">
    <text evidence="9">The sequence shown here is derived from an EMBL/GenBank/DDBJ whole genome shotgun (WGS) entry which is preliminary data.</text>
</comment>
<keyword evidence="1 7" id="KW-0444">Lipid biosynthesis</keyword>
<keyword evidence="2 7" id="KW-0441">Lipid A biosynthesis</keyword>
<proteinExistence type="inferred from homology"/>
<dbReference type="InterPro" id="IPR011004">
    <property type="entry name" value="Trimer_LpxA-like_sf"/>
</dbReference>
<dbReference type="InterPro" id="IPR001451">
    <property type="entry name" value="Hexapep"/>
</dbReference>
<dbReference type="InterPro" id="IPR007691">
    <property type="entry name" value="LpxD"/>
</dbReference>
<comment type="subunit">
    <text evidence="7">Homotrimer.</text>
</comment>